<evidence type="ECO:0000256" key="5">
    <source>
        <dbReference type="ARBA" id="ARBA00022737"/>
    </source>
</evidence>
<dbReference type="PROSITE" id="PS00211">
    <property type="entry name" value="ABC_TRANSPORTER_1"/>
    <property type="match status" value="1"/>
</dbReference>
<keyword evidence="4 10" id="KW-0812">Transmembrane</keyword>
<comment type="subcellular location">
    <subcellularLocation>
        <location evidence="1">Membrane</location>
        <topology evidence="1">Multi-pass membrane protein</topology>
    </subcellularLocation>
</comment>
<dbReference type="PANTHER" id="PTHR19229:SF36">
    <property type="entry name" value="ATP-BINDING CASSETTE SUB-FAMILY A MEMBER 2"/>
    <property type="match status" value="1"/>
</dbReference>
<keyword evidence="6" id="KW-0547">Nucleotide-binding</keyword>
<dbReference type="CDD" id="cd03263">
    <property type="entry name" value="ABC_subfamily_A"/>
    <property type="match status" value="1"/>
</dbReference>
<dbReference type="PROSITE" id="PS50893">
    <property type="entry name" value="ABC_TRANSPORTER_2"/>
    <property type="match status" value="1"/>
</dbReference>
<dbReference type="AlphaFoldDB" id="A0A3R6VML6"/>
<dbReference type="InterPro" id="IPR003439">
    <property type="entry name" value="ABC_transporter-like_ATP-bd"/>
</dbReference>
<evidence type="ECO:0000259" key="12">
    <source>
        <dbReference type="PROSITE" id="PS50893"/>
    </source>
</evidence>
<sequence length="654" mass="71998">MFFLLSFLRFVPSVTSRMVMEKETRIAEGMRMMGMKEGPLVLSWLVTGLLQYSVVAVAMAAELQLGRVFPMASLSTLTLFFWSFLLAILSFSNLVAVFFNKSKTASIASVLVWVVAFLPFYAVQDKSIAHKYAAALSAPTAFAMVLGWYFQQVVPQEFGVRKRWNFVFQATYWRGTYELSTSPQSSHHNDHAISMLESPNTSMLEFREHATPLRHPVNDDDDDNQTLPQVEPPTQVLIAKARSGDVVQLCGLRKTFPTDDNTICDKVAVHALDLTMYAGQITALLGHNGAGKSTTISMLTGLYPPSGGDATVFGKSIRTHMDELRGSMGVCPQHDVLYDDLTVHQHLELYAALKNVPADDVQTQVNGLVAEVGLTEKRHVIVRKLSGGQKRKLSVAIALIGNSRVVFLDEPTSGMDPYSRRYDGSSYTTGSERLDICMCIVGRFTWNVLQQNRADRVIVLTTHFMDEADLLGDRIAIMAEGRLVCAGTSLFLKNLYGAGYNLTLVKADGSSSTEIVLFIRQFVAEASVLSTVGSELVVQLPSASTDAFPALLDGLDSHLAALRVVEYGISVTTLEQVFLRIAHQSKQTLNPLYRRTSDADLSEWRASRMGPDARGSKRVAAPVAGRPNTGHASTSFGAQYVALVQKRYRMIILV</sequence>
<dbReference type="Pfam" id="PF12698">
    <property type="entry name" value="ABC2_membrane_3"/>
    <property type="match status" value="1"/>
</dbReference>
<reference evidence="13 14" key="1">
    <citation type="submission" date="2018-08" db="EMBL/GenBank/DDBJ databases">
        <title>Aphanomyces genome sequencing and annotation.</title>
        <authorList>
            <person name="Minardi D."/>
            <person name="Oidtmann B."/>
            <person name="Van Der Giezen M."/>
            <person name="Studholme D.J."/>
        </authorList>
    </citation>
    <scope>NUCLEOTIDE SEQUENCE [LARGE SCALE GENOMIC DNA]</scope>
    <source>
        <strain evidence="13 14">Si</strain>
    </source>
</reference>
<evidence type="ECO:0000256" key="1">
    <source>
        <dbReference type="ARBA" id="ARBA00004141"/>
    </source>
</evidence>
<organism evidence="13 14">
    <name type="scientific">Aphanomyces astaci</name>
    <name type="common">Crayfish plague agent</name>
    <dbReference type="NCBI Taxonomy" id="112090"/>
    <lineage>
        <taxon>Eukaryota</taxon>
        <taxon>Sar</taxon>
        <taxon>Stramenopiles</taxon>
        <taxon>Oomycota</taxon>
        <taxon>Saprolegniomycetes</taxon>
        <taxon>Saprolegniales</taxon>
        <taxon>Verrucalvaceae</taxon>
        <taxon>Aphanomyces</taxon>
    </lineage>
</organism>
<dbReference type="Gene3D" id="3.40.50.300">
    <property type="entry name" value="P-loop containing nucleotide triphosphate hydrolases"/>
    <property type="match status" value="1"/>
</dbReference>
<keyword evidence="9 10" id="KW-0472">Membrane</keyword>
<evidence type="ECO:0000313" key="13">
    <source>
        <dbReference type="EMBL" id="RHY42637.1"/>
    </source>
</evidence>
<feature type="signal peptide" evidence="11">
    <location>
        <begin position="1"/>
        <end position="16"/>
    </location>
</feature>
<feature type="transmembrane region" description="Helical" evidence="10">
    <location>
        <begin position="105"/>
        <end position="123"/>
    </location>
</feature>
<dbReference type="GO" id="GO:0016020">
    <property type="term" value="C:membrane"/>
    <property type="evidence" value="ECO:0007669"/>
    <property type="project" value="UniProtKB-SubCell"/>
</dbReference>
<dbReference type="GO" id="GO:0005524">
    <property type="term" value="F:ATP binding"/>
    <property type="evidence" value="ECO:0007669"/>
    <property type="project" value="UniProtKB-KW"/>
</dbReference>
<evidence type="ECO:0000256" key="8">
    <source>
        <dbReference type="ARBA" id="ARBA00022989"/>
    </source>
</evidence>
<comment type="caution">
    <text evidence="13">The sequence shown here is derived from an EMBL/GenBank/DDBJ whole genome shotgun (WGS) entry which is preliminary data.</text>
</comment>
<dbReference type="SMART" id="SM00382">
    <property type="entry name" value="AAA"/>
    <property type="match status" value="1"/>
</dbReference>
<dbReference type="GO" id="GO:0016887">
    <property type="term" value="F:ATP hydrolysis activity"/>
    <property type="evidence" value="ECO:0007669"/>
    <property type="project" value="InterPro"/>
</dbReference>
<dbReference type="InterPro" id="IPR017871">
    <property type="entry name" value="ABC_transporter-like_CS"/>
</dbReference>
<dbReference type="PANTHER" id="PTHR19229">
    <property type="entry name" value="ATP-BINDING CASSETTE TRANSPORTER SUBFAMILY A ABCA"/>
    <property type="match status" value="1"/>
</dbReference>
<dbReference type="GO" id="GO:0005319">
    <property type="term" value="F:lipid transporter activity"/>
    <property type="evidence" value="ECO:0007669"/>
    <property type="project" value="TreeGrafter"/>
</dbReference>
<dbReference type="EMBL" id="QUTB01008407">
    <property type="protein sequence ID" value="RHY42637.1"/>
    <property type="molecule type" value="Genomic_DNA"/>
</dbReference>
<dbReference type="GO" id="GO:0140359">
    <property type="term" value="F:ABC-type transporter activity"/>
    <property type="evidence" value="ECO:0007669"/>
    <property type="project" value="InterPro"/>
</dbReference>
<evidence type="ECO:0000256" key="7">
    <source>
        <dbReference type="ARBA" id="ARBA00022840"/>
    </source>
</evidence>
<keyword evidence="7" id="KW-0067">ATP-binding</keyword>
<keyword evidence="11" id="KW-0732">Signal</keyword>
<dbReference type="SUPFAM" id="SSF52540">
    <property type="entry name" value="P-loop containing nucleoside triphosphate hydrolases"/>
    <property type="match status" value="1"/>
</dbReference>
<dbReference type="Pfam" id="PF00005">
    <property type="entry name" value="ABC_tran"/>
    <property type="match status" value="1"/>
</dbReference>
<gene>
    <name evidence="13" type="ORF">DYB34_007201</name>
</gene>
<dbReference type="VEuPathDB" id="FungiDB:H257_07799"/>
<dbReference type="InterPro" id="IPR003593">
    <property type="entry name" value="AAA+_ATPase"/>
</dbReference>
<feature type="domain" description="ABC transporter" evidence="12">
    <location>
        <begin position="247"/>
        <end position="505"/>
    </location>
</feature>
<evidence type="ECO:0000256" key="11">
    <source>
        <dbReference type="SAM" id="SignalP"/>
    </source>
</evidence>
<evidence type="ECO:0000256" key="9">
    <source>
        <dbReference type="ARBA" id="ARBA00023136"/>
    </source>
</evidence>
<evidence type="ECO:0000256" key="2">
    <source>
        <dbReference type="ARBA" id="ARBA00008869"/>
    </source>
</evidence>
<name>A0A3R6VML6_APHAT</name>
<dbReference type="InterPro" id="IPR026082">
    <property type="entry name" value="ABCA"/>
</dbReference>
<evidence type="ECO:0000256" key="6">
    <source>
        <dbReference type="ARBA" id="ARBA00022741"/>
    </source>
</evidence>
<keyword evidence="8 10" id="KW-1133">Transmembrane helix</keyword>
<evidence type="ECO:0000256" key="10">
    <source>
        <dbReference type="SAM" id="Phobius"/>
    </source>
</evidence>
<keyword evidence="3" id="KW-0813">Transport</keyword>
<evidence type="ECO:0000256" key="3">
    <source>
        <dbReference type="ARBA" id="ARBA00022448"/>
    </source>
</evidence>
<feature type="transmembrane region" description="Helical" evidence="10">
    <location>
        <begin position="40"/>
        <end position="65"/>
    </location>
</feature>
<feature type="transmembrane region" description="Helical" evidence="10">
    <location>
        <begin position="77"/>
        <end position="99"/>
    </location>
</feature>
<feature type="chain" id="PRO_5018524833" description="ABC transporter domain-containing protein" evidence="11">
    <location>
        <begin position="17"/>
        <end position="654"/>
    </location>
</feature>
<comment type="similarity">
    <text evidence="2">Belongs to the ABC transporter superfamily. ABCA family.</text>
</comment>
<accession>A0A3R6VML6</accession>
<proteinExistence type="inferred from homology"/>
<evidence type="ECO:0000313" key="14">
    <source>
        <dbReference type="Proteomes" id="UP000283543"/>
    </source>
</evidence>
<dbReference type="InterPro" id="IPR013525">
    <property type="entry name" value="ABC2_TM"/>
</dbReference>
<keyword evidence="5" id="KW-0677">Repeat</keyword>
<dbReference type="Proteomes" id="UP000283543">
    <property type="component" value="Unassembled WGS sequence"/>
</dbReference>
<dbReference type="InterPro" id="IPR027417">
    <property type="entry name" value="P-loop_NTPase"/>
</dbReference>
<evidence type="ECO:0000256" key="4">
    <source>
        <dbReference type="ARBA" id="ARBA00022692"/>
    </source>
</evidence>
<protein>
    <recommendedName>
        <fullName evidence="12">ABC transporter domain-containing protein</fullName>
    </recommendedName>
</protein>